<dbReference type="STRING" id="280332.CQ12_22645"/>
<protein>
    <submittedName>
        <fullName evidence="2">Uncharacterized protein</fullName>
    </submittedName>
</protein>
<evidence type="ECO:0000313" key="2">
    <source>
        <dbReference type="EMBL" id="KRR02909.1"/>
    </source>
</evidence>
<reference evidence="2 3" key="1">
    <citation type="submission" date="2014-03" db="EMBL/GenBank/DDBJ databases">
        <title>Bradyrhizobium valentinum sp. nov., isolated from effective nodules of Lupinus mariae-josephae, a lupine endemic of basic-lime soils in Eastern Spain.</title>
        <authorList>
            <person name="Duran D."/>
            <person name="Rey L."/>
            <person name="Navarro A."/>
            <person name="Busquets A."/>
            <person name="Imperial J."/>
            <person name="Ruiz-Argueso T."/>
        </authorList>
    </citation>
    <scope>NUCLEOTIDE SEQUENCE [LARGE SCALE GENOMIC DNA]</scope>
    <source>
        <strain evidence="2 3">PAC68</strain>
    </source>
</reference>
<proteinExistence type="predicted"/>
<sequence length="267" mass="28860">MHAFPARTANFQYRARIHPALANFADEVCGTLARLCAYLMTLALMAIGGIALWQHLPEVTAMETSPKTWSQAARTAPAFAVSQFIFPGKTETYEIFRHPEGGRKDVFHWSGAGGVPVAELEIYRPGEETDQVGSAAGYLAARMDPAGARELEAAGIIDSKFGAVTLFRRIGGTEAARSCLRFFKHVDEPKFRLSGWSCLGDDLPARRTAIGCMLNRLVLLTAGSDAKLAELFARAEVRRSDCGTSGAPALSADWVMGADNPRLRGAL</sequence>
<dbReference type="OrthoDB" id="8452157at2"/>
<keyword evidence="1" id="KW-0472">Membrane</keyword>
<organism evidence="2 3">
    <name type="scientific">Bradyrhizobium jicamae</name>
    <dbReference type="NCBI Taxonomy" id="280332"/>
    <lineage>
        <taxon>Bacteria</taxon>
        <taxon>Pseudomonadati</taxon>
        <taxon>Pseudomonadota</taxon>
        <taxon>Alphaproteobacteria</taxon>
        <taxon>Hyphomicrobiales</taxon>
        <taxon>Nitrobacteraceae</taxon>
        <taxon>Bradyrhizobium</taxon>
    </lineage>
</organism>
<dbReference type="RefSeq" id="WP_057837786.1">
    <property type="nucleotide sequence ID" value="NZ_LLXZ01000150.1"/>
</dbReference>
<evidence type="ECO:0000313" key="3">
    <source>
        <dbReference type="Proteomes" id="UP000050863"/>
    </source>
</evidence>
<evidence type="ECO:0000256" key="1">
    <source>
        <dbReference type="SAM" id="Phobius"/>
    </source>
</evidence>
<dbReference type="EMBL" id="LLXZ01000150">
    <property type="protein sequence ID" value="KRR02909.1"/>
    <property type="molecule type" value="Genomic_DNA"/>
</dbReference>
<dbReference type="AlphaFoldDB" id="A0A0R3LB40"/>
<keyword evidence="1" id="KW-1133">Transmembrane helix</keyword>
<comment type="caution">
    <text evidence="2">The sequence shown here is derived from an EMBL/GenBank/DDBJ whole genome shotgun (WGS) entry which is preliminary data.</text>
</comment>
<feature type="transmembrane region" description="Helical" evidence="1">
    <location>
        <begin position="32"/>
        <end position="53"/>
    </location>
</feature>
<keyword evidence="1" id="KW-0812">Transmembrane</keyword>
<gene>
    <name evidence="2" type="ORF">CQ12_22645</name>
</gene>
<dbReference type="Proteomes" id="UP000050863">
    <property type="component" value="Unassembled WGS sequence"/>
</dbReference>
<keyword evidence="3" id="KW-1185">Reference proteome</keyword>
<accession>A0A0R3LB40</accession>
<name>A0A0R3LB40_9BRAD</name>